<dbReference type="Proteomes" id="UP001164390">
    <property type="component" value="Chromosome"/>
</dbReference>
<dbReference type="Gene3D" id="3.40.140.10">
    <property type="entry name" value="Cytidine Deaminase, domain 2"/>
    <property type="match status" value="1"/>
</dbReference>
<dbReference type="InterPro" id="IPR003786">
    <property type="entry name" value="FdhD"/>
</dbReference>
<keyword evidence="2 3" id="KW-0501">Molybdenum cofactor biosynthesis</keyword>
<feature type="active site" description="Cysteine persulfide intermediate" evidence="3">
    <location>
        <position position="119"/>
    </location>
</feature>
<dbReference type="GO" id="GO:0097163">
    <property type="term" value="F:sulfur carrier activity"/>
    <property type="evidence" value="ECO:0007669"/>
    <property type="project" value="UniProtKB-UniRule"/>
</dbReference>
<dbReference type="InterPro" id="IPR016193">
    <property type="entry name" value="Cytidine_deaminase-like"/>
</dbReference>
<evidence type="ECO:0000256" key="2">
    <source>
        <dbReference type="ARBA" id="ARBA00023150"/>
    </source>
</evidence>
<sequence length="281" mass="29886">MARRPGPTRRVQVLEIAGSKTLRHEDRLATEEPLEMRVDAPGMPVERFGITMRTPGRDFELTAGLLFAEGVYAARDDVRSIAYCTDADLSEDEEFNVVTLHLNTTPATGWRARDVSSACGVCGKESVSDVAVAARPIRSDVRADPALIASLPDRLRAEQQVFATTGGLHAAGLFDTGGKALVVREDVGRHNAVDKAIGHCVLEQIDVAAAILCVSGRVAYEIVQKAAVAGIPLIAAVGAPSSLAVDVAKEVGIGVIGFVRDGRMVVYSHPERIAHADVSTR</sequence>
<evidence type="ECO:0000256" key="1">
    <source>
        <dbReference type="ARBA" id="ARBA00022490"/>
    </source>
</evidence>
<dbReference type="EMBL" id="CP094970">
    <property type="protein sequence ID" value="UYM05134.1"/>
    <property type="molecule type" value="Genomic_DNA"/>
</dbReference>
<reference evidence="4" key="1">
    <citation type="submission" date="2022-01" db="EMBL/GenBank/DDBJ databases">
        <title>Nocardioidaceae gen. sp. A5X3R13.</title>
        <authorList>
            <person name="Lopez Marin M.A."/>
            <person name="Uhlik O."/>
        </authorList>
    </citation>
    <scope>NUCLEOTIDE SEQUENCE</scope>
    <source>
        <strain evidence="4">A5X3R13</strain>
    </source>
</reference>
<dbReference type="PIRSF" id="PIRSF015626">
    <property type="entry name" value="FdhD"/>
    <property type="match status" value="1"/>
</dbReference>
<dbReference type="PANTHER" id="PTHR30592">
    <property type="entry name" value="FORMATE DEHYDROGENASE"/>
    <property type="match status" value="1"/>
</dbReference>
<accession>A0AA46THU5</accession>
<dbReference type="GO" id="GO:0005737">
    <property type="term" value="C:cytoplasm"/>
    <property type="evidence" value="ECO:0007669"/>
    <property type="project" value="UniProtKB-SubCell"/>
</dbReference>
<dbReference type="GO" id="GO:0016783">
    <property type="term" value="F:sulfurtransferase activity"/>
    <property type="evidence" value="ECO:0007669"/>
    <property type="project" value="InterPro"/>
</dbReference>
<protein>
    <recommendedName>
        <fullName evidence="3">Sulfur carrier protein FdhD</fullName>
    </recommendedName>
</protein>
<evidence type="ECO:0000313" key="4">
    <source>
        <dbReference type="EMBL" id="UYM05134.1"/>
    </source>
</evidence>
<comment type="function">
    <text evidence="3">Required for formate dehydrogenase (FDH) activity. Acts as a sulfur carrier protein that transfers sulfur from IscS to the molybdenum cofactor prior to its insertion into FDH.</text>
</comment>
<proteinExistence type="inferred from homology"/>
<name>A0AA46THU5_9ACTN</name>
<dbReference type="NCBIfam" id="NF001943">
    <property type="entry name" value="PRK00724.1-2"/>
    <property type="match status" value="1"/>
</dbReference>
<keyword evidence="1 3" id="KW-0963">Cytoplasm</keyword>
<dbReference type="KEGG" id="sgrg:L0C25_21850"/>
<evidence type="ECO:0000256" key="3">
    <source>
        <dbReference type="HAMAP-Rule" id="MF_00187"/>
    </source>
</evidence>
<organism evidence="4 5">
    <name type="scientific">Solicola gregarius</name>
    <dbReference type="NCBI Taxonomy" id="2908642"/>
    <lineage>
        <taxon>Bacteria</taxon>
        <taxon>Bacillati</taxon>
        <taxon>Actinomycetota</taxon>
        <taxon>Actinomycetes</taxon>
        <taxon>Propionibacteriales</taxon>
        <taxon>Nocardioidaceae</taxon>
        <taxon>Solicola</taxon>
    </lineage>
</organism>
<dbReference type="NCBIfam" id="TIGR00129">
    <property type="entry name" value="fdhD_narQ"/>
    <property type="match status" value="1"/>
</dbReference>
<dbReference type="SUPFAM" id="SSF53927">
    <property type="entry name" value="Cytidine deaminase-like"/>
    <property type="match status" value="1"/>
</dbReference>
<dbReference type="Pfam" id="PF02634">
    <property type="entry name" value="FdhD-NarQ"/>
    <property type="match status" value="1"/>
</dbReference>
<gene>
    <name evidence="3 4" type="primary">fdhD</name>
    <name evidence="4" type="ORF">L0C25_21850</name>
</gene>
<comment type="subcellular location">
    <subcellularLocation>
        <location evidence="3">Cytoplasm</location>
    </subcellularLocation>
</comment>
<dbReference type="GO" id="GO:0006777">
    <property type="term" value="P:Mo-molybdopterin cofactor biosynthetic process"/>
    <property type="evidence" value="ECO:0007669"/>
    <property type="project" value="UniProtKB-UniRule"/>
</dbReference>
<keyword evidence="5" id="KW-1185">Reference proteome</keyword>
<dbReference type="HAMAP" id="MF_00187">
    <property type="entry name" value="FdhD"/>
    <property type="match status" value="1"/>
</dbReference>
<dbReference type="RefSeq" id="WP_271633910.1">
    <property type="nucleotide sequence ID" value="NZ_CP094970.1"/>
</dbReference>
<evidence type="ECO:0000313" key="5">
    <source>
        <dbReference type="Proteomes" id="UP001164390"/>
    </source>
</evidence>
<dbReference type="Gene3D" id="3.10.20.10">
    <property type="match status" value="1"/>
</dbReference>
<dbReference type="PANTHER" id="PTHR30592:SF1">
    <property type="entry name" value="SULFUR CARRIER PROTEIN FDHD"/>
    <property type="match status" value="1"/>
</dbReference>
<comment type="similarity">
    <text evidence="3">Belongs to the FdhD family.</text>
</comment>
<dbReference type="AlphaFoldDB" id="A0AA46THU5"/>
<feature type="binding site" evidence="3">
    <location>
        <begin position="258"/>
        <end position="263"/>
    </location>
    <ligand>
        <name>Mo-bis(molybdopterin guanine dinucleotide)</name>
        <dbReference type="ChEBI" id="CHEBI:60539"/>
    </ligand>
</feature>